<reference evidence="1 2" key="1">
    <citation type="submission" date="2018-01" db="EMBL/GenBank/DDBJ databases">
        <title>Halomonas endophytica sp. nov., isolated from storage liquid in the stems of Populus euphratica.</title>
        <authorList>
            <person name="Chen C."/>
        </authorList>
    </citation>
    <scope>NUCLEOTIDE SEQUENCE [LARGE SCALE GENOMIC DNA]</scope>
    <source>
        <strain evidence="1 2">BZ-SZ-XJ27</strain>
    </source>
</reference>
<dbReference type="AlphaFoldDB" id="A0A2N7UKE8"/>
<dbReference type="RefSeq" id="WP_102587728.1">
    <property type="nucleotide sequence ID" value="NZ_BNAE01000002.1"/>
</dbReference>
<dbReference type="Proteomes" id="UP000235547">
    <property type="component" value="Unassembled WGS sequence"/>
</dbReference>
<name>A0A2N7UKE8_9GAMM</name>
<protein>
    <submittedName>
        <fullName evidence="1">Uncharacterized protein</fullName>
    </submittedName>
</protein>
<sequence length="156" mass="17962">MNALPDKVKTYKRTGTKTTVVRRRRTHKARQDSSNSEAQAQRLPATVLDNRLKQRWGHIFRLLNRKAREADASGHPELGERLRHVAKEFYPTKRRQFAACQSKNDYDATMAAYSQLGHVVRMISEATPDENMVRESERFTAAVLDDLSNHKSRLSI</sequence>
<keyword evidence="2" id="KW-1185">Reference proteome</keyword>
<comment type="caution">
    <text evidence="1">The sequence shown here is derived from an EMBL/GenBank/DDBJ whole genome shotgun (WGS) entry which is preliminary data.</text>
</comment>
<gene>
    <name evidence="1" type="ORF">C1H70_07575</name>
</gene>
<accession>A0A2N7UKE8</accession>
<proteinExistence type="predicted"/>
<evidence type="ECO:0000313" key="2">
    <source>
        <dbReference type="Proteomes" id="UP000235547"/>
    </source>
</evidence>
<dbReference type="EMBL" id="PNRG01000013">
    <property type="protein sequence ID" value="PMR80905.1"/>
    <property type="molecule type" value="Genomic_DNA"/>
</dbReference>
<evidence type="ECO:0000313" key="1">
    <source>
        <dbReference type="EMBL" id="PMR80905.1"/>
    </source>
</evidence>
<organism evidence="1 2">
    <name type="scientific">Halomonas urumqiensis</name>
    <dbReference type="NCBI Taxonomy" id="1684789"/>
    <lineage>
        <taxon>Bacteria</taxon>
        <taxon>Pseudomonadati</taxon>
        <taxon>Pseudomonadota</taxon>
        <taxon>Gammaproteobacteria</taxon>
        <taxon>Oceanospirillales</taxon>
        <taxon>Halomonadaceae</taxon>
        <taxon>Halomonas</taxon>
    </lineage>
</organism>